<evidence type="ECO:0000313" key="4">
    <source>
        <dbReference type="EMBL" id="VAX35200.1"/>
    </source>
</evidence>
<dbReference type="GO" id="GO:0005829">
    <property type="term" value="C:cytosol"/>
    <property type="evidence" value="ECO:0007669"/>
    <property type="project" value="TreeGrafter"/>
</dbReference>
<dbReference type="InterPro" id="IPR029028">
    <property type="entry name" value="Alpha/beta_knot_MTases"/>
</dbReference>
<gene>
    <name evidence="4" type="ORF">MNBD_UNCLBAC01-2006</name>
</gene>
<sequence>MKKLTHQELVDRQKKHNTNDLLPFCIVLNNIRSLHNVGSIFRTADGAGIEKIWLCGITGYPPNPQLAKTALGAEEHVVWEYKRSAKAIIGQLKSQGYHIVFIEQMQGGINYRNFQPQGPVCLVLGNEVEGVQEDIVPLCDQAIEIEMVGIKNSLNVAVAFSIIAYHLRGVV</sequence>
<dbReference type="GO" id="GO:0006396">
    <property type="term" value="P:RNA processing"/>
    <property type="evidence" value="ECO:0007669"/>
    <property type="project" value="InterPro"/>
</dbReference>
<proteinExistence type="predicted"/>
<dbReference type="InterPro" id="IPR004441">
    <property type="entry name" value="rRNA_MeTrfase_TrmH"/>
</dbReference>
<dbReference type="GO" id="GO:0032259">
    <property type="term" value="P:methylation"/>
    <property type="evidence" value="ECO:0007669"/>
    <property type="project" value="UniProtKB-KW"/>
</dbReference>
<dbReference type="EMBL" id="UOGJ01000036">
    <property type="protein sequence ID" value="VAX35200.1"/>
    <property type="molecule type" value="Genomic_DNA"/>
</dbReference>
<evidence type="ECO:0000256" key="1">
    <source>
        <dbReference type="ARBA" id="ARBA00022603"/>
    </source>
</evidence>
<dbReference type="Pfam" id="PF00588">
    <property type="entry name" value="SpoU_methylase"/>
    <property type="match status" value="1"/>
</dbReference>
<dbReference type="GO" id="GO:0003723">
    <property type="term" value="F:RNA binding"/>
    <property type="evidence" value="ECO:0007669"/>
    <property type="project" value="InterPro"/>
</dbReference>
<organism evidence="4">
    <name type="scientific">hydrothermal vent metagenome</name>
    <dbReference type="NCBI Taxonomy" id="652676"/>
    <lineage>
        <taxon>unclassified sequences</taxon>
        <taxon>metagenomes</taxon>
        <taxon>ecological metagenomes</taxon>
    </lineage>
</organism>
<keyword evidence="2 4" id="KW-0808">Transferase</keyword>
<protein>
    <submittedName>
        <fullName evidence="4">tRNA/rRNA methyltransferase</fullName>
    </submittedName>
</protein>
<dbReference type="CDD" id="cd18097">
    <property type="entry name" value="SpoU-like"/>
    <property type="match status" value="1"/>
</dbReference>
<keyword evidence="1 4" id="KW-0489">Methyltransferase</keyword>
<evidence type="ECO:0000256" key="2">
    <source>
        <dbReference type="ARBA" id="ARBA00022679"/>
    </source>
</evidence>
<accession>A0A3B1DJN7</accession>
<feature type="domain" description="tRNA/rRNA methyltransferase SpoU type" evidence="3">
    <location>
        <begin position="24"/>
        <end position="165"/>
    </location>
</feature>
<dbReference type="SUPFAM" id="SSF75217">
    <property type="entry name" value="alpha/beta knot"/>
    <property type="match status" value="1"/>
</dbReference>
<dbReference type="PANTHER" id="PTHR46429:SF1">
    <property type="entry name" value="23S RRNA (GUANOSINE-2'-O-)-METHYLTRANSFERASE RLMB"/>
    <property type="match status" value="1"/>
</dbReference>
<dbReference type="AlphaFoldDB" id="A0A3B1DJN7"/>
<dbReference type="InterPro" id="IPR001537">
    <property type="entry name" value="SpoU_MeTrfase"/>
</dbReference>
<dbReference type="GO" id="GO:0008173">
    <property type="term" value="F:RNA methyltransferase activity"/>
    <property type="evidence" value="ECO:0007669"/>
    <property type="project" value="InterPro"/>
</dbReference>
<dbReference type="InterPro" id="IPR029026">
    <property type="entry name" value="tRNA_m1G_MTases_N"/>
</dbReference>
<evidence type="ECO:0000259" key="3">
    <source>
        <dbReference type="Pfam" id="PF00588"/>
    </source>
</evidence>
<name>A0A3B1DJN7_9ZZZZ</name>
<reference evidence="4" key="1">
    <citation type="submission" date="2018-06" db="EMBL/GenBank/DDBJ databases">
        <authorList>
            <person name="Zhirakovskaya E."/>
        </authorList>
    </citation>
    <scope>NUCLEOTIDE SEQUENCE</scope>
</reference>
<dbReference type="Gene3D" id="3.40.1280.10">
    <property type="match status" value="1"/>
</dbReference>
<dbReference type="PANTHER" id="PTHR46429">
    <property type="entry name" value="23S RRNA (GUANOSINE-2'-O-)-METHYLTRANSFERASE RLMB"/>
    <property type="match status" value="1"/>
</dbReference>